<keyword evidence="1" id="KW-0472">Membrane</keyword>
<gene>
    <name evidence="2" type="ordered locus">Krad_1979</name>
</gene>
<keyword evidence="1" id="KW-1133">Transmembrane helix</keyword>
<organism evidence="2 3">
    <name type="scientific">Kineococcus radiotolerans (strain ATCC BAA-149 / DSM 14245 / SRS30216)</name>
    <dbReference type="NCBI Taxonomy" id="266940"/>
    <lineage>
        <taxon>Bacteria</taxon>
        <taxon>Bacillati</taxon>
        <taxon>Actinomycetota</taxon>
        <taxon>Actinomycetes</taxon>
        <taxon>Kineosporiales</taxon>
        <taxon>Kineosporiaceae</taxon>
        <taxon>Kineococcus</taxon>
    </lineage>
</organism>
<feature type="transmembrane region" description="Helical" evidence="1">
    <location>
        <begin position="250"/>
        <end position="273"/>
    </location>
</feature>
<reference evidence="3" key="1">
    <citation type="journal article" date="2008" name="PLoS ONE">
        <title>Survival in nuclear waste, extreme resistance, and potential applications gleaned from the genome sequence of Kineococcus radiotolerans SRS30216.</title>
        <authorList>
            <person name="Bagwell C.E."/>
            <person name="Bhat S."/>
            <person name="Hawkins G.M."/>
            <person name="Smith B.W."/>
            <person name="Biswas T."/>
            <person name="Hoover T.R."/>
            <person name="Saunders E."/>
            <person name="Han C.S."/>
            <person name="Tsodikov O.V."/>
            <person name="Shimkets L.J."/>
        </authorList>
    </citation>
    <scope>NUCLEOTIDE SEQUENCE [LARGE SCALE GENOMIC DNA]</scope>
    <source>
        <strain evidence="3">ATCC BAA-149 / DSM 14245 / SRS30216</strain>
    </source>
</reference>
<feature type="transmembrane region" description="Helical" evidence="1">
    <location>
        <begin position="123"/>
        <end position="146"/>
    </location>
</feature>
<dbReference type="Proteomes" id="UP000001116">
    <property type="component" value="Chromosome"/>
</dbReference>
<dbReference type="KEGG" id="kra:Krad_1979"/>
<feature type="transmembrane region" description="Helical" evidence="1">
    <location>
        <begin position="44"/>
        <end position="65"/>
    </location>
</feature>
<feature type="transmembrane region" description="Helical" evidence="1">
    <location>
        <begin position="166"/>
        <end position="184"/>
    </location>
</feature>
<accession>A6W9H6</accession>
<dbReference type="EMBL" id="CP000750">
    <property type="protein sequence ID" value="ABS03465.1"/>
    <property type="molecule type" value="Genomic_DNA"/>
</dbReference>
<feature type="transmembrane region" description="Helical" evidence="1">
    <location>
        <begin position="191"/>
        <end position="210"/>
    </location>
</feature>
<dbReference type="eggNOG" id="COG1511">
    <property type="taxonomic scope" value="Bacteria"/>
</dbReference>
<sequence length="278" mass="27626">MTSAEAAPPAGVGRRRAQPRPAVTLRRVLAAEWTKVTSLTSTPWVVVGTTGAASALAFGLGLFAGPGDAVTGTSLAASGNLLAQLGVLVLGVLVGSADFATGTSLTTFAAVPRRLPVLAAQVLVTAAVAALTGLAVLAASVLATAGARRGAGVSWDVADPGDLRAATGYVLFLTGAAVCGLALGALLRRPLAALTTGVVLFLLVEQVLAANPGRVTDTVRAFLPGSGTRLFADDTQLAALAGGDGPDLGAWGGGLVLGAWCAVLVLLAGYRLVRRDIT</sequence>
<proteinExistence type="predicted"/>
<dbReference type="HOGENOM" id="CLU_051674_1_1_11"/>
<evidence type="ECO:0000313" key="3">
    <source>
        <dbReference type="Proteomes" id="UP000001116"/>
    </source>
</evidence>
<name>A6W9H6_KINRD</name>
<dbReference type="AlphaFoldDB" id="A6W9H6"/>
<keyword evidence="3" id="KW-1185">Reference proteome</keyword>
<keyword evidence="1" id="KW-0812">Transmembrane</keyword>
<evidence type="ECO:0000256" key="1">
    <source>
        <dbReference type="SAM" id="Phobius"/>
    </source>
</evidence>
<feature type="transmembrane region" description="Helical" evidence="1">
    <location>
        <begin position="85"/>
        <end position="111"/>
    </location>
</feature>
<dbReference type="STRING" id="266940.Krad_1979"/>
<evidence type="ECO:0000313" key="2">
    <source>
        <dbReference type="EMBL" id="ABS03465.1"/>
    </source>
</evidence>
<protein>
    <submittedName>
        <fullName evidence="2">Integral membrane protein</fullName>
    </submittedName>
</protein>